<keyword evidence="3" id="KW-1185">Reference proteome</keyword>
<gene>
    <name evidence="2" type="ORF">J0695_16560</name>
</gene>
<accession>A0A939F6U1</accession>
<evidence type="ECO:0000313" key="2">
    <source>
        <dbReference type="EMBL" id="MBO0513400.1"/>
    </source>
</evidence>
<reference evidence="2" key="1">
    <citation type="submission" date="2021-03" db="EMBL/GenBank/DDBJ databases">
        <title>Streptomyces poriferae sp. nov., a novel marine sponge-derived Actinobacteria species with anti-MRSA activity.</title>
        <authorList>
            <person name="Sandoval-Powers M."/>
            <person name="Kralova S."/>
            <person name="Nguyen G.-S."/>
            <person name="Fawwal D."/>
            <person name="Degnes K."/>
            <person name="Klinkenberg G."/>
            <person name="Sletta H."/>
            <person name="Wentzel A."/>
            <person name="Liles M.R."/>
        </authorList>
    </citation>
    <scope>NUCLEOTIDE SEQUENCE</scope>
    <source>
        <strain evidence="2">DSM 41794</strain>
    </source>
</reference>
<dbReference type="Gene3D" id="3.40.50.1820">
    <property type="entry name" value="alpha/beta hydrolase"/>
    <property type="match status" value="1"/>
</dbReference>
<organism evidence="2 3">
    <name type="scientific">Streptomyces beijiangensis</name>
    <dbReference type="NCBI Taxonomy" id="163361"/>
    <lineage>
        <taxon>Bacteria</taxon>
        <taxon>Bacillati</taxon>
        <taxon>Actinomycetota</taxon>
        <taxon>Actinomycetes</taxon>
        <taxon>Kitasatosporales</taxon>
        <taxon>Streptomycetaceae</taxon>
        <taxon>Streptomyces</taxon>
    </lineage>
</organism>
<feature type="chain" id="PRO_5038886628" description="Alpha/beta hydrolase" evidence="1">
    <location>
        <begin position="19"/>
        <end position="257"/>
    </location>
</feature>
<dbReference type="SUPFAM" id="SSF53474">
    <property type="entry name" value="alpha/beta-Hydrolases"/>
    <property type="match status" value="1"/>
</dbReference>
<evidence type="ECO:0000313" key="3">
    <source>
        <dbReference type="Proteomes" id="UP000664167"/>
    </source>
</evidence>
<dbReference type="AlphaFoldDB" id="A0A939F6U1"/>
<protein>
    <recommendedName>
        <fullName evidence="4">Alpha/beta hydrolase</fullName>
    </recommendedName>
</protein>
<keyword evidence="1" id="KW-0732">Signal</keyword>
<dbReference type="PROSITE" id="PS51257">
    <property type="entry name" value="PROKAR_LIPOPROTEIN"/>
    <property type="match status" value="1"/>
</dbReference>
<dbReference type="Proteomes" id="UP000664167">
    <property type="component" value="Unassembled WGS sequence"/>
</dbReference>
<comment type="caution">
    <text evidence="2">The sequence shown here is derived from an EMBL/GenBank/DDBJ whole genome shotgun (WGS) entry which is preliminary data.</text>
</comment>
<evidence type="ECO:0000256" key="1">
    <source>
        <dbReference type="SAM" id="SignalP"/>
    </source>
</evidence>
<dbReference type="InterPro" id="IPR029058">
    <property type="entry name" value="AB_hydrolase_fold"/>
</dbReference>
<dbReference type="RefSeq" id="WP_206962824.1">
    <property type="nucleotide sequence ID" value="NZ_BAAAJJ010000003.1"/>
</dbReference>
<proteinExistence type="predicted"/>
<name>A0A939F6U1_9ACTN</name>
<feature type="signal peptide" evidence="1">
    <location>
        <begin position="1"/>
        <end position="18"/>
    </location>
</feature>
<evidence type="ECO:0008006" key="4">
    <source>
        <dbReference type="Google" id="ProtNLM"/>
    </source>
</evidence>
<sequence>MAASVRLPALICAGVLLAGASLTACGSGGGGGDGKDSAKSGASASAGASKAEDFGCLNAAEAKTGSVSFKSAESTDTGGFLTGSGTTGILLAHQADGDVCQWVVKARELGKSGYRVLAVNSTGSEVSELVGGAAYLRTKGVTKLLLMGASKGGTAVIEAATVLKPKPDAVVSLSGPAVYGDMDASAAAPKLTTPVLYMAGEYDSEFARAAQELHKASTKAPENKLSYVKGTSQHGVSLLDDPANWATVQAFLKKYGS</sequence>
<dbReference type="EMBL" id="JAFLRJ010000150">
    <property type="protein sequence ID" value="MBO0513400.1"/>
    <property type="molecule type" value="Genomic_DNA"/>
</dbReference>